<feature type="domain" description="PA14" evidence="2">
    <location>
        <begin position="552"/>
        <end position="709"/>
    </location>
</feature>
<accession>A0ABR2Y2C5</accession>
<evidence type="ECO:0000256" key="1">
    <source>
        <dbReference type="SAM" id="MobiDB-lite"/>
    </source>
</evidence>
<proteinExistence type="predicted"/>
<organism evidence="3 4">
    <name type="scientific">Seiridium cardinale</name>
    <dbReference type="NCBI Taxonomy" id="138064"/>
    <lineage>
        <taxon>Eukaryota</taxon>
        <taxon>Fungi</taxon>
        <taxon>Dikarya</taxon>
        <taxon>Ascomycota</taxon>
        <taxon>Pezizomycotina</taxon>
        <taxon>Sordariomycetes</taxon>
        <taxon>Xylariomycetidae</taxon>
        <taxon>Amphisphaeriales</taxon>
        <taxon>Sporocadaceae</taxon>
        <taxon>Seiridium</taxon>
    </lineage>
</organism>
<keyword evidence="4" id="KW-1185">Reference proteome</keyword>
<sequence>MTGPLSQDGAICRPKISQSSGQSEPTAGSSSFSSHLLSWQACHCQPQKIHPHFVNHGYVPPPNLSTAAHGVCKDSANLRVAVDEWNAAHLSRTNHKTVQGMCGCLEVQVAKGGLAQFSKCTIPKELKNVQARALANACASFERLMGIQRTTTTVTTKPTSSSTRTTVSTSSRLPSTSTSSASWSKAATAIAKGVVTIFKPYYNLAKFLVTGNYNQSFNLNVNMAPRDALMVKSLWDDQLGFKFYHFAVDPKDSGYSLWDNAIDLISDEFGANAKTNPGVDFWCVNCGVQGDIKATAALKAKLGGIKNAELQIHGNFYAGTFLGIDALATIKKKNTKTLLKQGLPGLSIPKIFTLGPSVSLGVSAEARIELIGRALAGASLNWENINGTINFLGKSKTITSGFTPVLNGTLPTTKKSKLILSLGLPVANQLQCRHSQWKVEEGCFLTKTPSLQAVMDYEEVVTITGTTADGGCDIVDTTPSTKCFGVYWNITAVNDVELSLFDVVDYNLFHWESKVIADGCVGKWADNSSKVDTCSSDDNSTSSSTILTTTATTNTPVTTLTTQITTTSAATATSSSASACTPITNGMRWAYYAASNTSTSVSLSSVWFIIDYVGYIYATTSGTYTFYASSVDDEFFMWWGSKAYSGHSRSNVDLYQALYNHDVSTTIYLSKGQYLPIRIMSKQVTGPGYWYFSLYDPNYQDLLSYYYPKAGWSVIITYTCDGSAPGFNP</sequence>
<evidence type="ECO:0000313" key="4">
    <source>
        <dbReference type="Proteomes" id="UP001465668"/>
    </source>
</evidence>
<dbReference type="InterPro" id="IPR018871">
    <property type="entry name" value="GLEYA_adhesin_domain"/>
</dbReference>
<dbReference type="PROSITE" id="PS51820">
    <property type="entry name" value="PA14"/>
    <property type="match status" value="1"/>
</dbReference>
<dbReference type="Gene3D" id="2.60.120.1560">
    <property type="match status" value="1"/>
</dbReference>
<protein>
    <submittedName>
        <fullName evidence="3">PA14 domain-containing protein</fullName>
    </submittedName>
</protein>
<reference evidence="3 4" key="1">
    <citation type="submission" date="2024-02" db="EMBL/GenBank/DDBJ databases">
        <title>First draft genome assembly of two strains of Seiridium cardinale.</title>
        <authorList>
            <person name="Emiliani G."/>
            <person name="Scali E."/>
        </authorList>
    </citation>
    <scope>NUCLEOTIDE SEQUENCE [LARGE SCALE GENOMIC DNA]</scope>
    <source>
        <strain evidence="3 4">BM-138-000479</strain>
    </source>
</reference>
<dbReference type="EMBL" id="JARVKM010000007">
    <property type="protein sequence ID" value="KAK9780203.1"/>
    <property type="molecule type" value="Genomic_DNA"/>
</dbReference>
<evidence type="ECO:0000313" key="3">
    <source>
        <dbReference type="EMBL" id="KAK9780203.1"/>
    </source>
</evidence>
<name>A0ABR2Y2C5_9PEZI</name>
<feature type="region of interest" description="Disordered" evidence="1">
    <location>
        <begin position="152"/>
        <end position="179"/>
    </location>
</feature>
<comment type="caution">
    <text evidence="3">The sequence shown here is derived from an EMBL/GenBank/DDBJ whole genome shotgun (WGS) entry which is preliminary data.</text>
</comment>
<dbReference type="Proteomes" id="UP001465668">
    <property type="component" value="Unassembled WGS sequence"/>
</dbReference>
<feature type="region of interest" description="Disordered" evidence="1">
    <location>
        <begin position="1"/>
        <end position="29"/>
    </location>
</feature>
<feature type="compositionally biased region" description="Polar residues" evidence="1">
    <location>
        <begin position="16"/>
        <end position="28"/>
    </location>
</feature>
<evidence type="ECO:0000259" key="2">
    <source>
        <dbReference type="PROSITE" id="PS51820"/>
    </source>
</evidence>
<dbReference type="InterPro" id="IPR037524">
    <property type="entry name" value="PA14/GLEYA"/>
</dbReference>
<gene>
    <name evidence="3" type="ORF">SCAR479_02840</name>
</gene>
<dbReference type="Pfam" id="PF10528">
    <property type="entry name" value="GLEYA"/>
    <property type="match status" value="1"/>
</dbReference>